<dbReference type="Proteomes" id="UP000030361">
    <property type="component" value="Chromosome"/>
</dbReference>
<dbReference type="Gene3D" id="3.60.21.10">
    <property type="match status" value="1"/>
</dbReference>
<sequence length="524" mass="60472">MSSKRSLEDYRFPMKPSSWLEVKKPVAVYQQPSFLKQYRTDRVISSGERVNYQAKVKGIDNDSFWAELLDGSYLPMYAPKDLRKITKLPRPGRYEKVGNILDQNAEQPWENIWPYSAKSKGKKIDVNGRKTGSFLANVTDWEKGLDLNHEDFDSEFIPTEQEKLALDMFDAEVRKDMDSTDKLIAYVTDTHIDSYQTPGSVSVLRSLRLLSYYAKNYGVDLVIHGGDLNDGNKPREISFQDVMLGTQAIKESEKPFIILNGNHDDNSGYARDNSGYLVDQLITNEQAWEIRQSNFLNRRENENHAVYGTYDIPESPFRVIVLDGFDQADLVPGEDGEIHFSSFRHGYTHYSREQIEWLTDQLNNFPEDKQALFVNHIAVNGVDNWVNTYDMAGRRRSEHSYLKTLFENNEVTNIPGVQESRQVFNLISQFKQKTDRVVGYISGHTHQDNYAYKNGIWFVTQTSGIADRGDGAEKYRNPQKSIRSLSGINANAWSVFRLSSKTATVNQYRFGWRNRASFLEKWHY</sequence>
<feature type="domain" description="Calcineurin-like phosphoesterase" evidence="1">
    <location>
        <begin position="184"/>
        <end position="447"/>
    </location>
</feature>
<dbReference type="InterPro" id="IPR004843">
    <property type="entry name" value="Calcineurin-like_PHP"/>
</dbReference>
<dbReference type="AlphaFoldDB" id="A0A1S6QHQ8"/>
<dbReference type="SUPFAM" id="SSF56300">
    <property type="entry name" value="Metallo-dependent phosphatases"/>
    <property type="match status" value="1"/>
</dbReference>
<dbReference type="OrthoDB" id="2323337at2"/>
<organism evidence="2 3">
    <name type="scientific">Lentilactobacillus curieae</name>
    <dbReference type="NCBI Taxonomy" id="1138822"/>
    <lineage>
        <taxon>Bacteria</taxon>
        <taxon>Bacillati</taxon>
        <taxon>Bacillota</taxon>
        <taxon>Bacilli</taxon>
        <taxon>Lactobacillales</taxon>
        <taxon>Lactobacillaceae</taxon>
        <taxon>Lentilactobacillus</taxon>
    </lineage>
</organism>
<name>A0A1S6QHQ8_9LACO</name>
<gene>
    <name evidence="2" type="ORF">PL11_003945</name>
</gene>
<protein>
    <recommendedName>
        <fullName evidence="1">Calcineurin-like phosphoesterase domain-containing protein</fullName>
    </recommendedName>
</protein>
<proteinExistence type="predicted"/>
<reference evidence="2 3" key="1">
    <citation type="journal article" date="2015" name="Genome Announc.">
        <title>Genome Sequence of Lactobacillus curieae CCTCC M 2011381T, a Novel Producer of Gamma-aminobutyric Acid.</title>
        <authorList>
            <person name="Wang Y."/>
            <person name="Wang Y."/>
            <person name="Lang C."/>
            <person name="Wei D."/>
            <person name="Xu P."/>
            <person name="Xie J."/>
        </authorList>
    </citation>
    <scope>NUCLEOTIDE SEQUENCE [LARGE SCALE GENOMIC DNA]</scope>
    <source>
        <strain evidence="2 3">CCTCC M 2011381</strain>
    </source>
</reference>
<dbReference type="GO" id="GO:0016787">
    <property type="term" value="F:hydrolase activity"/>
    <property type="evidence" value="ECO:0007669"/>
    <property type="project" value="InterPro"/>
</dbReference>
<accession>A0A1S6QHQ8</accession>
<evidence type="ECO:0000313" key="3">
    <source>
        <dbReference type="Proteomes" id="UP000030361"/>
    </source>
</evidence>
<dbReference type="RefSeq" id="WP_052127740.1">
    <property type="nucleotide sequence ID" value="NZ_CP018906.1"/>
</dbReference>
<keyword evidence="3" id="KW-1185">Reference proteome</keyword>
<dbReference type="InterPro" id="IPR029052">
    <property type="entry name" value="Metallo-depent_PP-like"/>
</dbReference>
<dbReference type="Pfam" id="PF00149">
    <property type="entry name" value="Metallophos"/>
    <property type="match status" value="1"/>
</dbReference>
<evidence type="ECO:0000313" key="2">
    <source>
        <dbReference type="EMBL" id="AQW21135.1"/>
    </source>
</evidence>
<dbReference type="EMBL" id="CP018906">
    <property type="protein sequence ID" value="AQW21135.1"/>
    <property type="molecule type" value="Genomic_DNA"/>
</dbReference>
<evidence type="ECO:0000259" key="1">
    <source>
        <dbReference type="Pfam" id="PF00149"/>
    </source>
</evidence>
<dbReference type="KEGG" id="lcu:PL11_003945"/>